<dbReference type="Proteomes" id="UP001160758">
    <property type="component" value="Unassembled WGS sequence"/>
</dbReference>
<comment type="caution">
    <text evidence="1">The sequence shown here is derived from an EMBL/GenBank/DDBJ whole genome shotgun (WGS) entry which is preliminary data.</text>
</comment>
<dbReference type="Gene3D" id="1.10.10.10">
    <property type="entry name" value="Winged helix-like DNA-binding domain superfamily/Winged helix DNA-binding domain"/>
    <property type="match status" value="1"/>
</dbReference>
<accession>A0AA42VAX3</accession>
<evidence type="ECO:0000313" key="2">
    <source>
        <dbReference type="Proteomes" id="UP001160758"/>
    </source>
</evidence>
<name>A0AA42VAX3_AERCA</name>
<dbReference type="AlphaFoldDB" id="A0AA42VAX3"/>
<dbReference type="EMBL" id="JAOCFT010000001">
    <property type="protein sequence ID" value="MDH1897808.1"/>
    <property type="molecule type" value="Genomic_DNA"/>
</dbReference>
<protein>
    <submittedName>
        <fullName evidence="1">Uncharacterized protein</fullName>
    </submittedName>
</protein>
<gene>
    <name evidence="1" type="ORF">N5I07_09550</name>
</gene>
<organism evidence="1 2">
    <name type="scientific">Aeromonas caviae</name>
    <name type="common">Aeromonas punctata</name>
    <dbReference type="NCBI Taxonomy" id="648"/>
    <lineage>
        <taxon>Bacteria</taxon>
        <taxon>Pseudomonadati</taxon>
        <taxon>Pseudomonadota</taxon>
        <taxon>Gammaproteobacteria</taxon>
        <taxon>Aeromonadales</taxon>
        <taxon>Aeromonadaceae</taxon>
        <taxon>Aeromonas</taxon>
    </lineage>
</organism>
<dbReference type="RefSeq" id="WP_279981353.1">
    <property type="nucleotide sequence ID" value="NZ_JAOCFT010000001.1"/>
</dbReference>
<evidence type="ECO:0000313" key="1">
    <source>
        <dbReference type="EMBL" id="MDH1897808.1"/>
    </source>
</evidence>
<proteinExistence type="predicted"/>
<sequence>MSIIQEVAEWVHARTGGAISAEVAAAFSLTVSKASIVMGQIHREARFTTRVEHFCMVGEHGRGRHTRRLFVDMVKPPQWRKTPVIGTCGDLVVRFDSVTDAETKGGFVRVGITRCLAGQQEKHGGYRWQIDTTKGAGQCTVTATP</sequence>
<reference evidence="1" key="1">
    <citation type="submission" date="2022-09" db="EMBL/GenBank/DDBJ databases">
        <title>Intensive care unit water sources are persistently colonized with multi-drug resistant bacteria and are the site of extensive horizontal gene transfer of antibiotic resistance genes.</title>
        <authorList>
            <person name="Diorio-Toth L."/>
        </authorList>
    </citation>
    <scope>NUCLEOTIDE SEQUENCE</scope>
    <source>
        <strain evidence="1">GD03796</strain>
    </source>
</reference>
<dbReference type="InterPro" id="IPR036388">
    <property type="entry name" value="WH-like_DNA-bd_sf"/>
</dbReference>